<keyword evidence="2" id="KW-1133">Transmembrane helix</keyword>
<feature type="region of interest" description="Disordered" evidence="1">
    <location>
        <begin position="794"/>
        <end position="832"/>
    </location>
</feature>
<keyword evidence="2" id="KW-0812">Transmembrane</keyword>
<feature type="compositionally biased region" description="Polar residues" evidence="1">
    <location>
        <begin position="673"/>
        <end position="685"/>
    </location>
</feature>
<organism evidence="3 4">
    <name type="scientific">Lasiosphaeria hispida</name>
    <dbReference type="NCBI Taxonomy" id="260671"/>
    <lineage>
        <taxon>Eukaryota</taxon>
        <taxon>Fungi</taxon>
        <taxon>Dikarya</taxon>
        <taxon>Ascomycota</taxon>
        <taxon>Pezizomycotina</taxon>
        <taxon>Sordariomycetes</taxon>
        <taxon>Sordariomycetidae</taxon>
        <taxon>Sordariales</taxon>
        <taxon>Lasiosphaeriaceae</taxon>
        <taxon>Lasiosphaeria</taxon>
    </lineage>
</organism>
<dbReference type="EMBL" id="JAUIQD010000002">
    <property type="protein sequence ID" value="KAK3360386.1"/>
    <property type="molecule type" value="Genomic_DNA"/>
</dbReference>
<feature type="region of interest" description="Disordered" evidence="1">
    <location>
        <begin position="40"/>
        <end position="88"/>
    </location>
</feature>
<keyword evidence="2" id="KW-0472">Membrane</keyword>
<reference evidence="3" key="1">
    <citation type="journal article" date="2023" name="Mol. Phylogenet. Evol.">
        <title>Genome-scale phylogeny and comparative genomics of the fungal order Sordariales.</title>
        <authorList>
            <person name="Hensen N."/>
            <person name="Bonometti L."/>
            <person name="Westerberg I."/>
            <person name="Brannstrom I.O."/>
            <person name="Guillou S."/>
            <person name="Cros-Aarteil S."/>
            <person name="Calhoun S."/>
            <person name="Haridas S."/>
            <person name="Kuo A."/>
            <person name="Mondo S."/>
            <person name="Pangilinan J."/>
            <person name="Riley R."/>
            <person name="LaButti K."/>
            <person name="Andreopoulos B."/>
            <person name="Lipzen A."/>
            <person name="Chen C."/>
            <person name="Yan M."/>
            <person name="Daum C."/>
            <person name="Ng V."/>
            <person name="Clum A."/>
            <person name="Steindorff A."/>
            <person name="Ohm R.A."/>
            <person name="Martin F."/>
            <person name="Silar P."/>
            <person name="Natvig D.O."/>
            <person name="Lalanne C."/>
            <person name="Gautier V."/>
            <person name="Ament-Velasquez S.L."/>
            <person name="Kruys A."/>
            <person name="Hutchinson M.I."/>
            <person name="Powell A.J."/>
            <person name="Barry K."/>
            <person name="Miller A.N."/>
            <person name="Grigoriev I.V."/>
            <person name="Debuchy R."/>
            <person name="Gladieux P."/>
            <person name="Hiltunen Thoren M."/>
            <person name="Johannesson H."/>
        </authorList>
    </citation>
    <scope>NUCLEOTIDE SEQUENCE</scope>
    <source>
        <strain evidence="3">CBS 955.72</strain>
    </source>
</reference>
<sequence length="849" mass="92192">MPFPCNLNVYITVEAVTLIGLTFVAAASFLINIMAKKKKSGSTAPKPPLTPGQQSGQQKAVDTSKPAGAQGSVQKEGPATVAPPVVKVPIDNRPETSPYASPVCTIPFASPLAVPRDILLKSPKLHAAFESQLPALPETTDDIGHILVHYLHTGTYEGLKPKEVDTIPKQIAELKTAIRAYSAARAYELPDLMRLAQSRIRKYGEGLSLPDLLEITRDSHPTLSEGDNWFIDYLKSRIRPHLEDPKALLGSNLLDQISNILSPNRVLLRTVLEMFCERAGKTHTVVASPIMSPITSPGSSRPVSPPSPSPSPLSVLQMRSRAISRESFSSSQKKAVPWPLAESEASLPAVSKEATPEPLIPQQLEHEVKFDVKPEPRVQEIKPEPVSAPAPMVIAEPEPLNVHRAQFTTAIEPEILKPSVADEIKAAIDAEMKPAVETEERRTWSPSPSVKRRERKDSAKIIDMVPELEVGPVIKDLGPIPETEPLFKARPHQRILRAADSGFWDTPADLEQTQLKDSTASLLEIEPEPEHLVKPEEPLLLPVHELETSPEPAMERPGIDTFDFAPVEPVEAKNETAKTLIDMEPAAPIIIHHEPELPLAPEVVSKDPLESFLEPEAEPESDKVSEILAEPEVTLPADIKALKSIEEEALAPEKKAAEEEDQVELNKEYDAQPATQKVAPSQQKISVPVQGSGLTSGDEQAEAAGKEPEPVVELGTETKPEPETEAAKPDLLSHDVEPAGSSHPQTAEPIATEPVEEPAREPEIPKVQPEAVTAPALTVDTALAAAVEKSVKIPDAQHATTQNGAANPKQDTTVPSTAPVQQSSSVPERSRVGSWRKRFRYPAFFGRGM</sequence>
<feature type="region of interest" description="Disordered" evidence="1">
    <location>
        <begin position="290"/>
        <end position="318"/>
    </location>
</feature>
<dbReference type="PANTHER" id="PTHR37538:SF1">
    <property type="entry name" value="BTB DOMAIN-CONTAINING PROTEIN"/>
    <property type="match status" value="1"/>
</dbReference>
<feature type="transmembrane region" description="Helical" evidence="2">
    <location>
        <begin position="15"/>
        <end position="35"/>
    </location>
</feature>
<evidence type="ECO:0000256" key="2">
    <source>
        <dbReference type="SAM" id="Phobius"/>
    </source>
</evidence>
<feature type="compositionally biased region" description="Low complexity" evidence="1">
    <location>
        <begin position="78"/>
        <end position="88"/>
    </location>
</feature>
<name>A0AAJ0HS01_9PEZI</name>
<dbReference type="AlphaFoldDB" id="A0AAJ0HS01"/>
<comment type="caution">
    <text evidence="3">The sequence shown here is derived from an EMBL/GenBank/DDBJ whole genome shotgun (WGS) entry which is preliminary data.</text>
</comment>
<accession>A0AAJ0HS01</accession>
<protein>
    <submittedName>
        <fullName evidence="3">Uncharacterized protein</fullName>
    </submittedName>
</protein>
<feature type="compositionally biased region" description="Basic and acidic residues" evidence="1">
    <location>
        <begin position="716"/>
        <end position="737"/>
    </location>
</feature>
<evidence type="ECO:0000256" key="1">
    <source>
        <dbReference type="SAM" id="MobiDB-lite"/>
    </source>
</evidence>
<keyword evidence="4" id="KW-1185">Reference proteome</keyword>
<dbReference type="PANTHER" id="PTHR37538">
    <property type="entry name" value="BTB DOMAIN-CONTAINING PROTEIN"/>
    <property type="match status" value="1"/>
</dbReference>
<dbReference type="Proteomes" id="UP001275084">
    <property type="component" value="Unassembled WGS sequence"/>
</dbReference>
<feature type="compositionally biased region" description="Polar residues" evidence="1">
    <location>
        <begin position="51"/>
        <end position="61"/>
    </location>
</feature>
<evidence type="ECO:0000313" key="4">
    <source>
        <dbReference type="Proteomes" id="UP001275084"/>
    </source>
</evidence>
<feature type="region of interest" description="Disordered" evidence="1">
    <location>
        <begin position="437"/>
        <end position="456"/>
    </location>
</feature>
<gene>
    <name evidence="3" type="ORF">B0T25DRAFT_129046</name>
</gene>
<evidence type="ECO:0000313" key="3">
    <source>
        <dbReference type="EMBL" id="KAK3360386.1"/>
    </source>
</evidence>
<feature type="compositionally biased region" description="Polar residues" evidence="1">
    <location>
        <begin position="798"/>
        <end position="827"/>
    </location>
</feature>
<proteinExistence type="predicted"/>
<reference evidence="3" key="2">
    <citation type="submission" date="2023-06" db="EMBL/GenBank/DDBJ databases">
        <authorList>
            <consortium name="Lawrence Berkeley National Laboratory"/>
            <person name="Haridas S."/>
            <person name="Hensen N."/>
            <person name="Bonometti L."/>
            <person name="Westerberg I."/>
            <person name="Brannstrom I.O."/>
            <person name="Guillou S."/>
            <person name="Cros-Aarteil S."/>
            <person name="Calhoun S."/>
            <person name="Kuo A."/>
            <person name="Mondo S."/>
            <person name="Pangilinan J."/>
            <person name="Riley R."/>
            <person name="Labutti K."/>
            <person name="Andreopoulos B."/>
            <person name="Lipzen A."/>
            <person name="Chen C."/>
            <person name="Yanf M."/>
            <person name="Daum C."/>
            <person name="Ng V."/>
            <person name="Clum A."/>
            <person name="Steindorff A."/>
            <person name="Ohm R."/>
            <person name="Martin F."/>
            <person name="Silar P."/>
            <person name="Natvig D."/>
            <person name="Lalanne C."/>
            <person name="Gautier V."/>
            <person name="Ament-Velasquez S.L."/>
            <person name="Kruys A."/>
            <person name="Hutchinson M.I."/>
            <person name="Powell A.J."/>
            <person name="Barry K."/>
            <person name="Miller A.N."/>
            <person name="Grigoriev I.V."/>
            <person name="Debuchy R."/>
            <person name="Gladieux P."/>
            <person name="Thoren M.H."/>
            <person name="Johannesson H."/>
        </authorList>
    </citation>
    <scope>NUCLEOTIDE SEQUENCE</scope>
    <source>
        <strain evidence="3">CBS 955.72</strain>
    </source>
</reference>
<feature type="region of interest" description="Disordered" evidence="1">
    <location>
        <begin position="612"/>
        <end position="636"/>
    </location>
</feature>
<feature type="region of interest" description="Disordered" evidence="1">
    <location>
        <begin position="649"/>
        <end position="772"/>
    </location>
</feature>